<dbReference type="EMBL" id="FO203427">
    <property type="protein sequence ID" value="CCH50196.1"/>
    <property type="molecule type" value="Genomic_DNA"/>
</dbReference>
<dbReference type="AlphaFoldDB" id="M1WKU3"/>
<proteinExistence type="predicted"/>
<dbReference type="KEGG" id="dpi:BN4_20134"/>
<reference evidence="2 3" key="1">
    <citation type="journal article" date="2013" name="PLoS ONE">
        <title>The first genomic and proteomic characterization of a deep-sea sulfate reducer: insights into the piezophilic lifestyle of Desulfovibrio piezophilus.</title>
        <authorList>
            <person name="Pradel N."/>
            <person name="Ji B."/>
            <person name="Gimenez G."/>
            <person name="Talla E."/>
            <person name="Lenoble P."/>
            <person name="Garel M."/>
            <person name="Tamburini C."/>
            <person name="Fourquet P."/>
            <person name="Lebrun R."/>
            <person name="Bertin P."/>
            <person name="Denis Y."/>
            <person name="Pophillat M."/>
            <person name="Barbe V."/>
            <person name="Ollivier B."/>
            <person name="Dolla A."/>
        </authorList>
    </citation>
    <scope>NUCLEOTIDE SEQUENCE [LARGE SCALE GENOMIC DNA]</scope>
    <source>
        <strain evidence="3">DSM 10523 / SB164P1</strain>
    </source>
</reference>
<name>M1WKU3_PSEP2</name>
<reference evidence="3" key="2">
    <citation type="journal article" date="2013" name="Stand. Genomic Sci.">
        <title>Complete genome sequence of Desulfocapsa sulfexigens, a marine deltaproteobacterium specialized in disproportionating inorganic sulfur compounds.</title>
        <authorList>
            <person name="Finster K.W."/>
            <person name="Kjeldsen K.U."/>
            <person name="Kube M."/>
            <person name="Reinhardt R."/>
            <person name="Mussmann M."/>
            <person name="Amann R."/>
            <person name="Schreiber L."/>
        </authorList>
    </citation>
    <scope>NUCLEOTIDE SEQUENCE [LARGE SCALE GENOMIC DNA]</scope>
    <source>
        <strain evidence="3">DSM 10523 / SB164P1</strain>
    </source>
</reference>
<feature type="region of interest" description="Disordered" evidence="1">
    <location>
        <begin position="52"/>
        <end position="72"/>
    </location>
</feature>
<dbReference type="Proteomes" id="UP000011724">
    <property type="component" value="Chromosome"/>
</dbReference>
<protein>
    <submittedName>
        <fullName evidence="2">Uncharacterized protein</fullName>
    </submittedName>
</protein>
<evidence type="ECO:0000256" key="1">
    <source>
        <dbReference type="SAM" id="MobiDB-lite"/>
    </source>
</evidence>
<accession>M1WKU3</accession>
<sequence>MLKCAVAVTVTSTSLFGNSDRSKTNCEECMKKTLQILILMLVATLAACASHDSRPAPPTQNNGWMLSKKNSC</sequence>
<dbReference type="HOGENOM" id="CLU_2715823_0_0_7"/>
<dbReference type="STRING" id="1322246.BN4_20134"/>
<evidence type="ECO:0000313" key="2">
    <source>
        <dbReference type="EMBL" id="CCH50196.1"/>
    </source>
</evidence>
<gene>
    <name evidence="2" type="ordered locus">BN4_20134</name>
</gene>
<keyword evidence="3" id="KW-1185">Reference proteome</keyword>
<organism evidence="2 3">
    <name type="scientific">Pseudodesulfovibrio piezophilus (strain DSM 21447 / JCM 15486 / C1TLV30)</name>
    <name type="common">Desulfovibrio piezophilus</name>
    <dbReference type="NCBI Taxonomy" id="1322246"/>
    <lineage>
        <taxon>Bacteria</taxon>
        <taxon>Pseudomonadati</taxon>
        <taxon>Thermodesulfobacteriota</taxon>
        <taxon>Desulfovibrionia</taxon>
        <taxon>Desulfovibrionales</taxon>
        <taxon>Desulfovibrionaceae</taxon>
    </lineage>
</organism>
<feature type="compositionally biased region" description="Polar residues" evidence="1">
    <location>
        <begin position="59"/>
        <end position="72"/>
    </location>
</feature>
<dbReference type="PATRIC" id="fig|879567.3.peg.3191"/>
<evidence type="ECO:0000313" key="3">
    <source>
        <dbReference type="Proteomes" id="UP000011724"/>
    </source>
</evidence>